<dbReference type="Proteomes" id="UP000825729">
    <property type="component" value="Unassembled WGS sequence"/>
</dbReference>
<keyword evidence="4" id="KW-1185">Reference proteome</keyword>
<dbReference type="FunFam" id="3.40.50.720:FF:000085">
    <property type="entry name" value="Dihydroflavonol reductase"/>
    <property type="match status" value="1"/>
</dbReference>
<feature type="domain" description="NAD-dependent epimerase/dehydratase" evidence="2">
    <location>
        <begin position="8"/>
        <end position="247"/>
    </location>
</feature>
<dbReference type="InterPro" id="IPR050425">
    <property type="entry name" value="NAD(P)_dehydrat-like"/>
</dbReference>
<dbReference type="GO" id="GO:0016616">
    <property type="term" value="F:oxidoreductase activity, acting on the CH-OH group of donors, NAD or NADP as acceptor"/>
    <property type="evidence" value="ECO:0007669"/>
    <property type="project" value="TreeGrafter"/>
</dbReference>
<dbReference type="InterPro" id="IPR001509">
    <property type="entry name" value="Epimerase_deHydtase"/>
</dbReference>
<dbReference type="InterPro" id="IPR036291">
    <property type="entry name" value="NAD(P)-bd_dom_sf"/>
</dbReference>
<dbReference type="EMBL" id="JAINDJ010000002">
    <property type="protein sequence ID" value="KAG9459626.1"/>
    <property type="molecule type" value="Genomic_DNA"/>
</dbReference>
<dbReference type="SUPFAM" id="SSF51735">
    <property type="entry name" value="NAD(P)-binding Rossmann-fold domains"/>
    <property type="match status" value="1"/>
</dbReference>
<reference evidence="3 4" key="1">
    <citation type="submission" date="2021-07" db="EMBL/GenBank/DDBJ databases">
        <title>The Aristolochia fimbriata genome: insights into angiosperm evolution, floral development and chemical biosynthesis.</title>
        <authorList>
            <person name="Jiao Y."/>
        </authorList>
    </citation>
    <scope>NUCLEOTIDE SEQUENCE [LARGE SCALE GENOMIC DNA]</scope>
    <source>
        <strain evidence="3">IBCAS-2021</strain>
        <tissue evidence="3">Leaf</tissue>
    </source>
</reference>
<proteinExistence type="predicted"/>
<dbReference type="PANTHER" id="PTHR10366">
    <property type="entry name" value="NAD DEPENDENT EPIMERASE/DEHYDRATASE"/>
    <property type="match status" value="1"/>
</dbReference>
<sequence>MSNVGKVVCVSGASGYIASWLVKLLLQQGYTVKATVRDLDDPKKTEHLLALEGAKERLHLVKADLLQEGSFDAAVDGCEGVFHTASPVRQSVSDFEAELLEPAVKGTLNILGSCARTSSVKKVVVTSSYAAVGFNGQPTTPDVVVDESWFSDPEFCKLSELWYPLSKTLAEAAAWEFAKEKGITMVTINPAIVIGPLLQPSLNESSETILDLLNGSPTFPKGSFGWVDVRDVGKAHILAYEDSSASGRYLTVGQVAPFSAVAEILRKLYPNLAVTDNFGDDNPSAPTYQVSKERARSLGLEFTPLEESIKSTAESLMEKKFVNV</sequence>
<comment type="caution">
    <text evidence="3">The sequence shown here is derived from an EMBL/GenBank/DDBJ whole genome shotgun (WGS) entry which is preliminary data.</text>
</comment>
<evidence type="ECO:0000256" key="1">
    <source>
        <dbReference type="ARBA" id="ARBA00023002"/>
    </source>
</evidence>
<dbReference type="PANTHER" id="PTHR10366:SF852">
    <property type="entry name" value="CINNAMOYL-COA REDUCTASE CAD2"/>
    <property type="match status" value="1"/>
</dbReference>
<gene>
    <name evidence="3" type="ORF">H6P81_004134</name>
</gene>
<evidence type="ECO:0000313" key="3">
    <source>
        <dbReference type="EMBL" id="KAG9459626.1"/>
    </source>
</evidence>
<evidence type="ECO:0000259" key="2">
    <source>
        <dbReference type="Pfam" id="PF01370"/>
    </source>
</evidence>
<organism evidence="3 4">
    <name type="scientific">Aristolochia fimbriata</name>
    <name type="common">White veined hardy Dutchman's pipe vine</name>
    <dbReference type="NCBI Taxonomy" id="158543"/>
    <lineage>
        <taxon>Eukaryota</taxon>
        <taxon>Viridiplantae</taxon>
        <taxon>Streptophyta</taxon>
        <taxon>Embryophyta</taxon>
        <taxon>Tracheophyta</taxon>
        <taxon>Spermatophyta</taxon>
        <taxon>Magnoliopsida</taxon>
        <taxon>Magnoliidae</taxon>
        <taxon>Piperales</taxon>
        <taxon>Aristolochiaceae</taxon>
        <taxon>Aristolochia</taxon>
    </lineage>
</organism>
<name>A0AAV7FH91_ARIFI</name>
<evidence type="ECO:0000313" key="4">
    <source>
        <dbReference type="Proteomes" id="UP000825729"/>
    </source>
</evidence>
<keyword evidence="1" id="KW-0560">Oxidoreductase</keyword>
<protein>
    <recommendedName>
        <fullName evidence="2">NAD-dependent epimerase/dehydratase domain-containing protein</fullName>
    </recommendedName>
</protein>
<dbReference type="AlphaFoldDB" id="A0AAV7FH91"/>
<accession>A0AAV7FH91</accession>
<dbReference type="Pfam" id="PF01370">
    <property type="entry name" value="Epimerase"/>
    <property type="match status" value="1"/>
</dbReference>
<dbReference type="Gene3D" id="3.40.50.720">
    <property type="entry name" value="NAD(P)-binding Rossmann-like Domain"/>
    <property type="match status" value="1"/>
</dbReference>
<dbReference type="CDD" id="cd08958">
    <property type="entry name" value="FR_SDR_e"/>
    <property type="match status" value="1"/>
</dbReference>